<feature type="domain" description="C2H2-type" evidence="13">
    <location>
        <begin position="435"/>
        <end position="462"/>
    </location>
</feature>
<dbReference type="CDD" id="cd07765">
    <property type="entry name" value="KRAB_A-box"/>
    <property type="match status" value="1"/>
</dbReference>
<feature type="domain" description="C2H2-type" evidence="13">
    <location>
        <begin position="379"/>
        <end position="406"/>
    </location>
</feature>
<evidence type="ECO:0000256" key="7">
    <source>
        <dbReference type="ARBA" id="ARBA00022833"/>
    </source>
</evidence>
<feature type="domain" description="C2H2-type" evidence="13">
    <location>
        <begin position="351"/>
        <end position="376"/>
    </location>
</feature>
<feature type="domain" description="C2H2-type" evidence="13">
    <location>
        <begin position="323"/>
        <end position="350"/>
    </location>
</feature>
<gene>
    <name evidence="15" type="ORF">HJG59_019956</name>
</gene>
<comment type="similarity">
    <text evidence="3">Belongs to the krueppel C2H2-type zinc-finger protein family.</text>
</comment>
<dbReference type="Pfam" id="PF13465">
    <property type="entry name" value="zf-H2C2_2"/>
    <property type="match status" value="1"/>
</dbReference>
<evidence type="ECO:0000256" key="6">
    <source>
        <dbReference type="ARBA" id="ARBA00022771"/>
    </source>
</evidence>
<dbReference type="Pfam" id="PF00096">
    <property type="entry name" value="zf-C2H2"/>
    <property type="match status" value="6"/>
</dbReference>
<dbReference type="InterPro" id="IPR013087">
    <property type="entry name" value="Znf_C2H2_type"/>
</dbReference>
<evidence type="ECO:0000313" key="15">
    <source>
        <dbReference type="EMBL" id="KAF6408558.1"/>
    </source>
</evidence>
<evidence type="ECO:0000256" key="10">
    <source>
        <dbReference type="ARBA" id="ARBA00023163"/>
    </source>
</evidence>
<dbReference type="FunFam" id="3.30.160.60:FF:000446">
    <property type="entry name" value="Zinc finger protein"/>
    <property type="match status" value="1"/>
</dbReference>
<dbReference type="PROSITE" id="PS50157">
    <property type="entry name" value="ZINC_FINGER_C2H2_2"/>
    <property type="match status" value="9"/>
</dbReference>
<dbReference type="GO" id="GO:0000981">
    <property type="term" value="F:DNA-binding transcription factor activity, RNA polymerase II-specific"/>
    <property type="evidence" value="ECO:0007669"/>
    <property type="project" value="TreeGrafter"/>
</dbReference>
<comment type="subcellular location">
    <subcellularLocation>
        <location evidence="2">Nucleus</location>
    </subcellularLocation>
</comment>
<evidence type="ECO:0000256" key="2">
    <source>
        <dbReference type="ARBA" id="ARBA00004123"/>
    </source>
</evidence>
<keyword evidence="6 12" id="KW-0863">Zinc-finger</keyword>
<name>A0A7J8CCJ2_MOLMO</name>
<proteinExistence type="inferred from homology"/>
<dbReference type="PANTHER" id="PTHR24381">
    <property type="entry name" value="ZINC FINGER PROTEIN"/>
    <property type="match status" value="1"/>
</dbReference>
<feature type="domain" description="C2H2-type" evidence="13">
    <location>
        <begin position="491"/>
        <end position="518"/>
    </location>
</feature>
<dbReference type="SUPFAM" id="SSF57667">
    <property type="entry name" value="beta-beta-alpha zinc fingers"/>
    <property type="match status" value="5"/>
</dbReference>
<evidence type="ECO:0000256" key="11">
    <source>
        <dbReference type="ARBA" id="ARBA00023242"/>
    </source>
</evidence>
<keyword evidence="5" id="KW-0677">Repeat</keyword>
<evidence type="ECO:0000256" key="3">
    <source>
        <dbReference type="ARBA" id="ARBA00006991"/>
    </source>
</evidence>
<dbReference type="FunFam" id="3.30.160.60:FF:000358">
    <property type="entry name" value="zinc finger protein 24"/>
    <property type="match status" value="1"/>
</dbReference>
<dbReference type="FunFam" id="3.30.160.60:FF:000258">
    <property type="entry name" value="zinc finger and SCAN domain-containing protein 29 isoform X2"/>
    <property type="match status" value="1"/>
</dbReference>
<evidence type="ECO:0000259" key="13">
    <source>
        <dbReference type="PROSITE" id="PS50157"/>
    </source>
</evidence>
<feature type="domain" description="C2H2-type" evidence="13">
    <location>
        <begin position="295"/>
        <end position="322"/>
    </location>
</feature>
<sequence length="544" mass="62403">MWSEPLPLWEGGAPALVSLADSGEPRTGIIHTWQEDSALPQKDQEKMTKCQEMVTFKDVAVVFTEEELGLLDLSQRKLYRDVMLENLHNLVSVGHWNQNEIETLQIVGLSSLFHEDLVCWQIWGQLTSKLIRNQELIINLQGKKSDLPKQVDSSCQLWAGESTQVSEDENHVIKLQGEVQSFNSIKNQEFPIKTTVDFWKKMYPGESQNYQSRYQQIDKRYELRRSSHDHDVDLEVPKGEKSYSHKNCGNDFMKKSLQHSVIHSGEQTSDENGKGFSVGRNVEHHQQLHLGAKAHVCSEFGEEFSQISPLQIHQRVNTGEKPYKCEECGKCFRWSSCLHVHQRIHTGENPYKCGVCGKSFKHNSQLKVHRRIHPREILYNCAVCGKNFSGSSKLQAHQRVHTGEKPYKCDVCGKSFRQCSSLQNHERIHTGEKPYKCTVCDKSFSRSSNFGAHWRVHTGEKPHKCAVCGKSFISSSTLHNHHRIHTGEKPYKCEQCGKCFSCNSSLRVHRKIHTGEKPYECGFCGKRFIQTKGLRAHQQVHTRK</sequence>
<dbReference type="Gene3D" id="3.30.160.60">
    <property type="entry name" value="Classic Zinc Finger"/>
    <property type="match status" value="9"/>
</dbReference>
<dbReference type="Proteomes" id="UP000550707">
    <property type="component" value="Unassembled WGS sequence"/>
</dbReference>
<dbReference type="GO" id="GO:0005634">
    <property type="term" value="C:nucleus"/>
    <property type="evidence" value="ECO:0007669"/>
    <property type="project" value="UniProtKB-SubCell"/>
</dbReference>
<dbReference type="FunFam" id="3.30.160.60:FF:000023">
    <property type="entry name" value="zinc finger protein 37 homolog"/>
    <property type="match status" value="1"/>
</dbReference>
<dbReference type="PANTHER" id="PTHR24381:SF443">
    <property type="entry name" value="ZINC FINGER PROTEIN CKR1"/>
    <property type="match status" value="1"/>
</dbReference>
<dbReference type="FunFam" id="3.30.160.60:FF:002331">
    <property type="entry name" value="Zinc finger protein 672"/>
    <property type="match status" value="1"/>
</dbReference>
<evidence type="ECO:0000256" key="5">
    <source>
        <dbReference type="ARBA" id="ARBA00022737"/>
    </source>
</evidence>
<dbReference type="EMBL" id="JACASF010000021">
    <property type="protein sequence ID" value="KAF6408558.1"/>
    <property type="molecule type" value="Genomic_DNA"/>
</dbReference>
<evidence type="ECO:0000256" key="9">
    <source>
        <dbReference type="ARBA" id="ARBA00023125"/>
    </source>
</evidence>
<evidence type="ECO:0000256" key="8">
    <source>
        <dbReference type="ARBA" id="ARBA00023015"/>
    </source>
</evidence>
<keyword evidence="9" id="KW-0238">DNA-binding</keyword>
<dbReference type="PROSITE" id="PS50805">
    <property type="entry name" value="KRAB"/>
    <property type="match status" value="1"/>
</dbReference>
<feature type="domain" description="C2H2-type" evidence="13">
    <location>
        <begin position="407"/>
        <end position="434"/>
    </location>
</feature>
<keyword evidence="7" id="KW-0862">Zinc</keyword>
<keyword evidence="8" id="KW-0805">Transcription regulation</keyword>
<dbReference type="PROSITE" id="PS00028">
    <property type="entry name" value="ZINC_FINGER_C2H2_1"/>
    <property type="match status" value="8"/>
</dbReference>
<dbReference type="GO" id="GO:0008270">
    <property type="term" value="F:zinc ion binding"/>
    <property type="evidence" value="ECO:0007669"/>
    <property type="project" value="UniProtKB-KW"/>
</dbReference>
<feature type="domain" description="KRAB" evidence="14">
    <location>
        <begin position="54"/>
        <end position="140"/>
    </location>
</feature>
<dbReference type="FunFam" id="3.30.160.60:FF:001498">
    <property type="entry name" value="Zinc finger protein 404"/>
    <property type="match status" value="1"/>
</dbReference>
<comment type="function">
    <text evidence="1">May be involved in transcriptional regulation.</text>
</comment>
<feature type="domain" description="C2H2-type" evidence="13">
    <location>
        <begin position="463"/>
        <end position="490"/>
    </location>
</feature>
<evidence type="ECO:0000259" key="14">
    <source>
        <dbReference type="PROSITE" id="PS50805"/>
    </source>
</evidence>
<dbReference type="InterPro" id="IPR036236">
    <property type="entry name" value="Znf_C2H2_sf"/>
</dbReference>
<organism evidence="15 16">
    <name type="scientific">Molossus molossus</name>
    <name type="common">Pallas' mastiff bat</name>
    <name type="synonym">Vespertilio molossus</name>
    <dbReference type="NCBI Taxonomy" id="27622"/>
    <lineage>
        <taxon>Eukaryota</taxon>
        <taxon>Metazoa</taxon>
        <taxon>Chordata</taxon>
        <taxon>Craniata</taxon>
        <taxon>Vertebrata</taxon>
        <taxon>Euteleostomi</taxon>
        <taxon>Mammalia</taxon>
        <taxon>Eutheria</taxon>
        <taxon>Laurasiatheria</taxon>
        <taxon>Chiroptera</taxon>
        <taxon>Yangochiroptera</taxon>
        <taxon>Molossidae</taxon>
        <taxon>Molossus</taxon>
    </lineage>
</organism>
<evidence type="ECO:0000256" key="12">
    <source>
        <dbReference type="PROSITE-ProRule" id="PRU00042"/>
    </source>
</evidence>
<evidence type="ECO:0000313" key="16">
    <source>
        <dbReference type="Proteomes" id="UP000550707"/>
    </source>
</evidence>
<protein>
    <submittedName>
        <fullName evidence="15">Zinc finger protein 233</fullName>
    </submittedName>
</protein>
<dbReference type="Pfam" id="PF01352">
    <property type="entry name" value="KRAB"/>
    <property type="match status" value="1"/>
</dbReference>
<keyword evidence="16" id="KW-1185">Reference proteome</keyword>
<dbReference type="SUPFAM" id="SSF109640">
    <property type="entry name" value="KRAB domain (Kruppel-associated box)"/>
    <property type="match status" value="1"/>
</dbReference>
<keyword evidence="4" id="KW-0479">Metal-binding</keyword>
<dbReference type="SMART" id="SM00349">
    <property type="entry name" value="KRAB"/>
    <property type="match status" value="1"/>
</dbReference>
<dbReference type="InterPro" id="IPR036051">
    <property type="entry name" value="KRAB_dom_sf"/>
</dbReference>
<dbReference type="FunFam" id="3.30.160.60:FF:001270">
    <property type="entry name" value="zinc finger protein 583 isoform X1"/>
    <property type="match status" value="1"/>
</dbReference>
<feature type="domain" description="C2H2-type" evidence="13">
    <location>
        <begin position="519"/>
        <end position="544"/>
    </location>
</feature>
<evidence type="ECO:0000256" key="4">
    <source>
        <dbReference type="ARBA" id="ARBA00022723"/>
    </source>
</evidence>
<evidence type="ECO:0000256" key="1">
    <source>
        <dbReference type="ARBA" id="ARBA00003767"/>
    </source>
</evidence>
<dbReference type="AlphaFoldDB" id="A0A7J8CCJ2"/>
<dbReference type="InterPro" id="IPR001909">
    <property type="entry name" value="KRAB"/>
</dbReference>
<dbReference type="InParanoid" id="A0A7J8CCJ2"/>
<keyword evidence="11" id="KW-0539">Nucleus</keyword>
<accession>A0A7J8CCJ2</accession>
<dbReference type="FunFam" id="3.30.160.60:FF:000690">
    <property type="entry name" value="Zinc finger protein 354C"/>
    <property type="match status" value="1"/>
</dbReference>
<comment type="caution">
    <text evidence="15">The sequence shown here is derived from an EMBL/GenBank/DDBJ whole genome shotgun (WGS) entry which is preliminary data.</text>
</comment>
<dbReference type="SMART" id="SM00355">
    <property type="entry name" value="ZnF_C2H2"/>
    <property type="match status" value="8"/>
</dbReference>
<keyword evidence="10" id="KW-0804">Transcription</keyword>
<dbReference type="Gene3D" id="6.10.140.140">
    <property type="match status" value="1"/>
</dbReference>
<reference evidence="15 16" key="1">
    <citation type="journal article" date="2020" name="Nature">
        <title>Six reference-quality genomes reveal evolution of bat adaptations.</title>
        <authorList>
            <person name="Jebb D."/>
            <person name="Huang Z."/>
            <person name="Pippel M."/>
            <person name="Hughes G.M."/>
            <person name="Lavrichenko K."/>
            <person name="Devanna P."/>
            <person name="Winkler S."/>
            <person name="Jermiin L.S."/>
            <person name="Skirmuntt E.C."/>
            <person name="Katzourakis A."/>
            <person name="Burkitt-Gray L."/>
            <person name="Ray D.A."/>
            <person name="Sullivan K.A.M."/>
            <person name="Roscito J.G."/>
            <person name="Kirilenko B.M."/>
            <person name="Davalos L.M."/>
            <person name="Corthals A.P."/>
            <person name="Power M.L."/>
            <person name="Jones G."/>
            <person name="Ransome R.D."/>
            <person name="Dechmann D.K.N."/>
            <person name="Locatelli A.G."/>
            <person name="Puechmaille S.J."/>
            <person name="Fedrigo O."/>
            <person name="Jarvis E.D."/>
            <person name="Hiller M."/>
            <person name="Vernes S.C."/>
            <person name="Myers E.W."/>
            <person name="Teeling E.C."/>
        </authorList>
    </citation>
    <scope>NUCLEOTIDE SEQUENCE [LARGE SCALE GENOMIC DNA]</scope>
    <source>
        <strain evidence="15">MMolMol1</strain>
        <tissue evidence="15">Muscle</tissue>
    </source>
</reference>
<dbReference type="GO" id="GO:0000977">
    <property type="term" value="F:RNA polymerase II transcription regulatory region sequence-specific DNA binding"/>
    <property type="evidence" value="ECO:0007669"/>
    <property type="project" value="TreeGrafter"/>
</dbReference>